<evidence type="ECO:0000256" key="1">
    <source>
        <dbReference type="ARBA" id="ARBA00004496"/>
    </source>
</evidence>
<protein>
    <recommendedName>
        <fullName evidence="2">3-hydroxyacyl-[acyl-carrier-protein] dehydratase</fullName>
        <ecNumber evidence="2">4.2.1.59</ecNumber>
    </recommendedName>
</protein>
<dbReference type="InterPro" id="IPR010084">
    <property type="entry name" value="FabZ"/>
</dbReference>
<dbReference type="CDD" id="cd01288">
    <property type="entry name" value="FabZ"/>
    <property type="match status" value="1"/>
</dbReference>
<evidence type="ECO:0000313" key="10">
    <source>
        <dbReference type="Proteomes" id="UP000630660"/>
    </source>
</evidence>
<dbReference type="NCBIfam" id="TIGR01750">
    <property type="entry name" value="fabZ"/>
    <property type="match status" value="1"/>
</dbReference>
<dbReference type="GO" id="GO:0019171">
    <property type="term" value="F:(3R)-hydroxyacyl-[acyl-carrier-protein] dehydratase activity"/>
    <property type="evidence" value="ECO:0007669"/>
    <property type="project" value="UniProtKB-EC"/>
</dbReference>
<evidence type="ECO:0000256" key="3">
    <source>
        <dbReference type="ARBA" id="ARBA00022490"/>
    </source>
</evidence>
<evidence type="ECO:0000256" key="5">
    <source>
        <dbReference type="ARBA" id="ARBA00022556"/>
    </source>
</evidence>
<dbReference type="PANTHER" id="PTHR30272">
    <property type="entry name" value="3-HYDROXYACYL-[ACYL-CARRIER-PROTEIN] DEHYDRATASE"/>
    <property type="match status" value="1"/>
</dbReference>
<dbReference type="EMBL" id="WJKJ01000316">
    <property type="protein sequence ID" value="MBD3365450.1"/>
    <property type="molecule type" value="Genomic_DNA"/>
</dbReference>
<dbReference type="Pfam" id="PF07977">
    <property type="entry name" value="FabA"/>
    <property type="match status" value="1"/>
</dbReference>
<keyword evidence="4" id="KW-0444">Lipid biosynthesis</keyword>
<dbReference type="GO" id="GO:0009245">
    <property type="term" value="P:lipid A biosynthetic process"/>
    <property type="evidence" value="ECO:0007669"/>
    <property type="project" value="UniProtKB-KW"/>
</dbReference>
<dbReference type="InterPro" id="IPR029069">
    <property type="entry name" value="HotDog_dom_sf"/>
</dbReference>
<dbReference type="PANTHER" id="PTHR30272:SF1">
    <property type="entry name" value="3-HYDROXYACYL-[ACYL-CARRIER-PROTEIN] DEHYDRATASE"/>
    <property type="match status" value="1"/>
</dbReference>
<keyword evidence="6" id="KW-0443">Lipid metabolism</keyword>
<dbReference type="GO" id="GO:0016020">
    <property type="term" value="C:membrane"/>
    <property type="evidence" value="ECO:0007669"/>
    <property type="project" value="GOC"/>
</dbReference>
<keyword evidence="3" id="KW-0963">Cytoplasm</keyword>
<sequence length="148" mass="17006">MNIDWILSKLHHRYPFLMVDKVTKLTDKEIWGYKNVTYNEPFFTGHFPQYPVMPGVLIIEAMAQLSGFIILGPRDEAEERNMFFMGVDKVRFKGAVRPGDRLDMHVVMTYHRDAGQTEQAKMKAESHVNDNLVATANFMVGLFPDPQG</sequence>
<dbReference type="Proteomes" id="UP000630660">
    <property type="component" value="Unassembled WGS sequence"/>
</dbReference>
<dbReference type="FunFam" id="3.10.129.10:FF:000001">
    <property type="entry name" value="3-hydroxyacyl-[acyl-carrier-protein] dehydratase FabZ"/>
    <property type="match status" value="1"/>
</dbReference>
<keyword evidence="5" id="KW-0441">Lipid A biosynthesis</keyword>
<keyword evidence="7 9" id="KW-0456">Lyase</keyword>
<evidence type="ECO:0000256" key="8">
    <source>
        <dbReference type="ARBA" id="ARBA00025049"/>
    </source>
</evidence>
<dbReference type="Gene3D" id="3.10.129.10">
    <property type="entry name" value="Hotdog Thioesterase"/>
    <property type="match status" value="1"/>
</dbReference>
<dbReference type="SUPFAM" id="SSF54637">
    <property type="entry name" value="Thioesterase/thiol ester dehydrase-isomerase"/>
    <property type="match status" value="1"/>
</dbReference>
<reference evidence="9" key="1">
    <citation type="submission" date="2019-11" db="EMBL/GenBank/DDBJ databases">
        <title>Microbial mats filling the niche in hypersaline microbial mats.</title>
        <authorList>
            <person name="Wong H.L."/>
            <person name="Macleod F.I."/>
            <person name="White R.A. III"/>
            <person name="Burns B.P."/>
        </authorList>
    </citation>
    <scope>NUCLEOTIDE SEQUENCE</scope>
    <source>
        <strain evidence="9">Bin_327</strain>
    </source>
</reference>
<comment type="caution">
    <text evidence="9">The sequence shown here is derived from an EMBL/GenBank/DDBJ whole genome shotgun (WGS) entry which is preliminary data.</text>
</comment>
<dbReference type="GO" id="GO:0006633">
    <property type="term" value="P:fatty acid biosynthetic process"/>
    <property type="evidence" value="ECO:0007669"/>
    <property type="project" value="InterPro"/>
</dbReference>
<comment type="subcellular location">
    <subcellularLocation>
        <location evidence="1">Cytoplasm</location>
    </subcellularLocation>
</comment>
<dbReference type="GO" id="GO:0005737">
    <property type="term" value="C:cytoplasm"/>
    <property type="evidence" value="ECO:0007669"/>
    <property type="project" value="UniProtKB-SubCell"/>
</dbReference>
<evidence type="ECO:0000256" key="2">
    <source>
        <dbReference type="ARBA" id="ARBA00013167"/>
    </source>
</evidence>
<evidence type="ECO:0000313" key="9">
    <source>
        <dbReference type="EMBL" id="MBD3365450.1"/>
    </source>
</evidence>
<evidence type="ECO:0000256" key="4">
    <source>
        <dbReference type="ARBA" id="ARBA00022516"/>
    </source>
</evidence>
<proteinExistence type="predicted"/>
<dbReference type="NCBIfam" id="NF000582">
    <property type="entry name" value="PRK00006.1"/>
    <property type="match status" value="1"/>
</dbReference>
<dbReference type="EC" id="4.2.1.59" evidence="2"/>
<organism evidence="9 10">
    <name type="scientific">candidate division WOR-3 bacterium</name>
    <dbReference type="NCBI Taxonomy" id="2052148"/>
    <lineage>
        <taxon>Bacteria</taxon>
        <taxon>Bacteria division WOR-3</taxon>
    </lineage>
</organism>
<evidence type="ECO:0000256" key="6">
    <source>
        <dbReference type="ARBA" id="ARBA00023098"/>
    </source>
</evidence>
<dbReference type="AlphaFoldDB" id="A0A9D5KB35"/>
<comment type="function">
    <text evidence="8">Involved in unsaturated fatty acids biosynthesis. Catalyzes the dehydration of short chain beta-hydroxyacyl-ACPs and long chain saturated and unsaturated beta-hydroxyacyl-ACPs.</text>
</comment>
<gene>
    <name evidence="9" type="primary">fabZ</name>
    <name evidence="9" type="ORF">GF359_09585</name>
</gene>
<dbReference type="InterPro" id="IPR013114">
    <property type="entry name" value="FabA_FabZ"/>
</dbReference>
<evidence type="ECO:0000256" key="7">
    <source>
        <dbReference type="ARBA" id="ARBA00023239"/>
    </source>
</evidence>
<name>A0A9D5KB35_UNCW3</name>
<accession>A0A9D5KB35</accession>